<sequence>MLIERLLVTQLSRLLVSGALNDGSQFTVETAAECPRADARLDEQLCLRIEARITPSKPADMEL</sequence>
<dbReference type="EMBL" id="JADGIZ020000004">
    <property type="protein sequence ID" value="KAL2919083.1"/>
    <property type="molecule type" value="Genomic_DNA"/>
</dbReference>
<evidence type="ECO:0000313" key="1">
    <source>
        <dbReference type="EMBL" id="KAL2919083.1"/>
    </source>
</evidence>
<evidence type="ECO:0000313" key="2">
    <source>
        <dbReference type="Proteomes" id="UP001527925"/>
    </source>
</evidence>
<protein>
    <submittedName>
        <fullName evidence="1">Uncharacterized protein</fullName>
    </submittedName>
</protein>
<dbReference type="Proteomes" id="UP001527925">
    <property type="component" value="Unassembled WGS sequence"/>
</dbReference>
<name>A0ABR4NHT0_9FUNG</name>
<keyword evidence="2" id="KW-1185">Reference proteome</keyword>
<accession>A0ABR4NHT0</accession>
<reference evidence="1 2" key="1">
    <citation type="submission" date="2023-09" db="EMBL/GenBank/DDBJ databases">
        <title>Pangenome analysis of Batrachochytrium dendrobatidis and related Chytrids.</title>
        <authorList>
            <person name="Yacoub M.N."/>
            <person name="Stajich J.E."/>
            <person name="James T.Y."/>
        </authorList>
    </citation>
    <scope>NUCLEOTIDE SEQUENCE [LARGE SCALE GENOMIC DNA]</scope>
    <source>
        <strain evidence="1 2">JEL0888</strain>
    </source>
</reference>
<comment type="caution">
    <text evidence="1">The sequence shown here is derived from an EMBL/GenBank/DDBJ whole genome shotgun (WGS) entry which is preliminary data.</text>
</comment>
<gene>
    <name evidence="1" type="ORF">HK105_201353</name>
</gene>
<organism evidence="1 2">
    <name type="scientific">Polyrhizophydium stewartii</name>
    <dbReference type="NCBI Taxonomy" id="2732419"/>
    <lineage>
        <taxon>Eukaryota</taxon>
        <taxon>Fungi</taxon>
        <taxon>Fungi incertae sedis</taxon>
        <taxon>Chytridiomycota</taxon>
        <taxon>Chytridiomycota incertae sedis</taxon>
        <taxon>Chytridiomycetes</taxon>
        <taxon>Rhizophydiales</taxon>
        <taxon>Rhizophydiales incertae sedis</taxon>
        <taxon>Polyrhizophydium</taxon>
    </lineage>
</organism>
<proteinExistence type="predicted"/>